<dbReference type="Ensembl" id="ENSOMYT00000150762.1">
    <property type="protein sequence ID" value="ENSOMYP00000108068.1"/>
    <property type="gene ID" value="ENSOMYG00000041817.2"/>
</dbReference>
<feature type="region of interest" description="Disordered" evidence="9">
    <location>
        <begin position="3602"/>
        <end position="3653"/>
    </location>
</feature>
<dbReference type="GO" id="GO:0005615">
    <property type="term" value="C:extracellular space"/>
    <property type="evidence" value="ECO:0007669"/>
    <property type="project" value="TreeGrafter"/>
</dbReference>
<reference evidence="12" key="1">
    <citation type="submission" date="2020-07" db="EMBL/GenBank/DDBJ databases">
        <title>A long reads based de novo assembly of the rainbow trout Arlee double haploid line genome.</title>
        <authorList>
            <person name="Gao G."/>
            <person name="Palti Y."/>
        </authorList>
    </citation>
    <scope>NUCLEOTIDE SEQUENCE [LARGE SCALE GENOMIC DNA]</scope>
</reference>
<dbReference type="CDD" id="cd19941">
    <property type="entry name" value="TIL"/>
    <property type="match status" value="2"/>
</dbReference>
<feature type="region of interest" description="Disordered" evidence="9">
    <location>
        <begin position="4253"/>
        <end position="4304"/>
    </location>
</feature>
<feature type="compositionally biased region" description="Low complexity" evidence="9">
    <location>
        <begin position="3925"/>
        <end position="3980"/>
    </location>
</feature>
<feature type="region of interest" description="Disordered" evidence="9">
    <location>
        <begin position="5065"/>
        <end position="5118"/>
    </location>
</feature>
<dbReference type="InterPro" id="IPR001846">
    <property type="entry name" value="VWF_type-D"/>
</dbReference>
<evidence type="ECO:0000313" key="12">
    <source>
        <dbReference type="Ensembl" id="ENSOMYP00000108068.1"/>
    </source>
</evidence>
<keyword evidence="3 10" id="KW-0732">Signal</keyword>
<keyword evidence="13" id="KW-1185">Reference proteome</keyword>
<dbReference type="GeneTree" id="ENSGT00940000156076"/>
<accession>A0A8K9UM98</accession>
<feature type="region of interest" description="Disordered" evidence="9">
    <location>
        <begin position="2460"/>
        <end position="2514"/>
    </location>
</feature>
<feature type="compositionally biased region" description="Low complexity" evidence="9">
    <location>
        <begin position="3763"/>
        <end position="3817"/>
    </location>
</feature>
<dbReference type="InterPro" id="IPR025155">
    <property type="entry name" value="WxxW_domain"/>
</dbReference>
<dbReference type="InterPro" id="IPR002919">
    <property type="entry name" value="TIL_dom"/>
</dbReference>
<feature type="domain" description="VWFD" evidence="11">
    <location>
        <begin position="410"/>
        <end position="585"/>
    </location>
</feature>
<evidence type="ECO:0000256" key="8">
    <source>
        <dbReference type="ARBA" id="ARBA00063950"/>
    </source>
</evidence>
<feature type="region of interest" description="Disordered" evidence="9">
    <location>
        <begin position="2788"/>
        <end position="2840"/>
    </location>
</feature>
<protein>
    <recommendedName>
        <fullName evidence="11">VWFD domain-containing protein</fullName>
    </recommendedName>
</protein>
<feature type="region of interest" description="Disordered" evidence="9">
    <location>
        <begin position="1596"/>
        <end position="1701"/>
    </location>
</feature>
<feature type="region of interest" description="Disordered" evidence="9">
    <location>
        <begin position="2951"/>
        <end position="3003"/>
    </location>
</feature>
<dbReference type="FunFam" id="2.10.25.10:FF:000414">
    <property type="entry name" value="von Willebrand factor"/>
    <property type="match status" value="1"/>
</dbReference>
<dbReference type="FunFam" id="2.10.25.10:FF:000153">
    <property type="entry name" value="MUC5B isoform 1"/>
    <property type="match status" value="1"/>
</dbReference>
<feature type="region of interest" description="Disordered" evidence="9">
    <location>
        <begin position="4741"/>
        <end position="4792"/>
    </location>
</feature>
<sequence>MTMGTTQTPTWVLIWMALAIGLTASQSEDTSKATVNIIPSMSRIPEIAGVSPIHNGQVCSTWGNYHFKTFDGDIFQLPSTCNYVVTSLCHSSYEDFNIQMRRQVVDNQPTISKITMKLDGTVVELSKGSVVVNGNNATLPFSQSGILIEETPSYIKIKAKLGLVAIWNQDDSFLVEMDIKFRNKTCGLCGDFNAIQQFDEFYSHGMKLSAVDFGNFWKLDGPTESCTENILPSNQKCPNLKPVCEQLLSGPAFSSCKDLLAIDSFVEACVSDLCHCDNSTNSFCLCNTISEYSRQCVHAGGKPKQWRTEQFCYKTCPFNMEYQECGNPCVDTCSNPERGQLCEEHCSDGCFCPPGTVFDDVNKNGCIALSQCSCRHNGKTYAPGESYSSTCKDCSCAGGQWKCVDKDCPGTCAVEGGSHINTYDGKTYTFHGDCSYVLTKDCDGMQFTVLGDLVQCGLSDSETCLKAVTLSLSEGATVINIQPNGKAFVNGIYSQLPFSAAGVTIFRASSFFIIVQTTFGLQLEIQLSPIMQVYIAASTVWQQRTCGLCGNFNNNQGDDFKVLSGVTEGTAIGFANTWKTRASCPDVKSSFESPCSLSLDNEKYAQHWCSQLADPKGLFAKCHTAISPDMYKENCMYDSCNCEKSEDCMCAAVSSYVHACAAEGIQLSGWRDTICNKYSTSCPSTMVYSYSIKNSDRSCRCYSDSDFTCSITFEPVDGCVCSEGTYLDDEGKCVPPASCPCYYKGSVVSPGEVISKDGTMCTCKEGKLRCIGDSPDQPSCVAPMVFFNCSNASPGVRGLECQKSCNILDMACISTECISGCMCPSGLVSDGKEGCIKPDLCPCSHNGATYQPGDRIKVDCNTCTCKDRKWQCTTNLCLGTCAIYGDGHYITFDGKRFTFEGDCEYTLTKDYCGSNNANGSFRVITENIPCGTTGTTCSKAIKLFLGNNELILTDGNYQVVERNTGEAVPYQIRTMGIYLVIEANNGLILMWDRKTSMFIKLNPQFKGHVCGLCGNYDGNANNDFTTRSQAVVVNPLDFGNSWKVSASCPDAKNKRSPCTANPYRQSWSQKQCSIIQSNVFTDCHSKVDPSPFYDACVTDSCACDSGGDCECFCTAVAAYAEACNEAGACIAWRSPQICPLFCDYYNPPGECEWHYKACGAQCMKTCRNPSGSCSTQIPPLEGCYPKCPPAQPFFDEDIMKCVEKEQCGCYGRDGKHYNNGEKVPTTENCQTCYCNSVTVDCKYDVQACTCTYNGNKYPNGHIIYHTTNGHGSCITAICGKNGTTQRDIYPCSTTTPTLTPSVPNSTPSSTVTTTVFTFSTPTTAPTTTSTETTVSPTTFTTTCGYPCVWSQWFDTTFPTLGTPGGDSETYNNIRAEGHDICEKPSKIQCRAEKYPNVSISQVGQVVQCNVAEGLTCRNEDQSGKFPLCFNYQVRVLCCDEDLCTSKPTTISPTTTRPPVTTTTTNATTSTISTTTLNTKPPNCTVCEWSPWYNVDYPQFGPGGGDNESIKKILESGKHICEKPVDVMCQAVRYPGIPLSELGQNVVCNTKVGLICQNKDQGIPPICLDYEIKVKCCKTVKCHTTTPVQTTKPTVTTTTMSASTLPTTTSKPTTITTPPTSTLPLTTTTTPTTTPTPNTTILTSTTPPTTSTTVTPITTPTPTTKTSTSTVTSTTKTTTQTPSPSTTLTTTPTSTSTGVTPTTCSGEEKCVWSDWINLGQPTSGSEGGDNESIKSIISAGYHICSAPEAVECRAKQYPGLQISQLGQDVTCNPSVGLICQNNMQGLQQKCFDYEIRVKCCQCGTTTHIPTTKTTTGPHITTPTPTTTTSTSTAPPTTKTTTQTPSPSTTLTTTPTSTSTGVTPTTCSGEEKCVWSDWINLGQPTSGSEGGDNESIKSIISAGYHICSAPEAVECRAKQYPGLQISQLGQDVTCNPSVGLICENNMQGLQQKCFDYEIRVKCCQCGTTTHIPTTNTTTTGPHITTPTPTTTTSTSTAPPTTKTTTQTPSPSTTLTTTPTSTSTGVTPTTCSGEEKCVWSDWINLGQPTSGSEGGDNESIKSIISAGYHICSAPEAVECRAKQYPGLQISQLGQDVTCNPSVGLICQNNMQGLQQKCFDYEIRVKCCQCGTTTHIPTTKTTTGPHNTTPTPTTTTSTSTAPPTTKTTTQTPSPSTTLTTTPTSTSTGVTPTTCSGEEKCVWSDWINLGQPTSGSEGGDNESIKSIISAGYHICSAPEAVECRAKQYPGLQISQLGQDVTCNPSVGLICENNMQGLQQKCFDYEIRVKCCQCGTTTHIPTTTTTTTGPHITTPTPTTTTSTSTAPPTTKTTTQTPSPSTTLTTTPTSTSAGVTPTTCSGEEKCVWSDWINLGQPTSGSEGGDNESIKSIISAGYHICSAPEAVECRAKQYPGLQISQLGQDVTCNPSVGLICENNMQGLQQKCFDYEIRVKCCRCVTTTHIPTTTTTTTGPHITTPTPTTSTSTSTAPPTTKTTTQTPSPSTTPTTTPTSTSTGVTPTTCSGEEKCVWSDWINLGQPTSGSEGGDNESIKSIISAGYHICSAPEAVECRAKQYPGLQISQLGQDVTCNPSVGLICENNMQGLQQKCFDYEIRVKCCQCVTTTHIPTTTTTTTGPHITTPTPTTTTSTSTAPPTTKTTTQTPSPSTTLTTTPTSTSTGVTPTTCSGEEKCVWSDWINLGQPTSGSEGGDNESIKSIISAGYHICSAPEAVECRAKQYPGLQISQLGQDVTCNPSVGLICENNMQGLQQKCFDYEIRVKCCQCGTTTHIPTTNTTTTGPHITTPTPTTTTSTSTAPPTTKTTTQTPSPSTTLTTTPTSTSTGVTPTTCSGEEKCVWSDWINLGQPTSGSEGGDNESIKSIISAGYHICSAPEAVECRAKQYPGLQISQLGQDVTCNPSVGLICENNMQGLEQKCFDYEIRVKCCQCGTTTHIPTTTTTTTGPHITTPTPTTTTSTSTAPPTTKTTTQTPSPSTTLTTTPTSTSTGVTPTTCSGEEKCVWSDWINLGQPTSGSEGGDNESIKSIISAGYHICSAPEAVECRAKQYPGLQISQLGQDVTCNPSVGLICQNNMQGLQQKCFDYEIRVKCCQCGTTTHIPTTKTTTGPHITTPTPTTTTSTSTAPPTTKTTTQTPSPSTTLTTTPTSTSTGVTPTTCSGEEKCVWSDWINLGQPTSGSEGGDNESIKSIISAGYHICSAPEAVECRAKQYPGLQISQLGQDVTCNPSVGLICENNMQGLQQKCFDYEIRVKCCQCGTTTHIPTTTTTTTGPHITTPTPTTTTSTSTAPPTTKTTTQTPSPSTTLTTTPTSTSAGVTPTTCSGEEKCVWSDWINLGQPTSGSEGGDNESIKSIISAGYHICSAPEAVECRAKQYPGLQISQLGQDVTCNPSVGLICENNMQGLQQKCFDYEIRVKCCQCGTTTHIPTTTTTTTGPHITTPTPTTTTSTSTAPPTTKTTTQTPSPSTTPTTTPTSTSTGVTPTTCSGEEKCVWSDWINLGQPTSGSEGGDNESIKSIISAGYHICSAPEAVECRAKQYPGLQISQLGQDVTCNPSVGLICQNNMQGLQQKCFDYEIRVKCCQCGTTTHIPTTKTTTGPHITTPTPTTTTSTSTAPPTTKTTTQTPSPSTTLTTTPTSTSTGVTPTTCSGEEKCVWSDWINLGQPTSGSEGGDNESIKSIISAGYHICSAPEAVECRAKQYPGLQISQLGQDVTCNPSVGLICENNMQGLQQKCFDYEIRVKCCQCGTTTHIPTTTTTTTGPHITTPTPTTTTSTSTAPPTTKTTTQTPSPSTTLTTTPTSTSTGVTPTTCSGEEKCVWSDWINLGQPTSGSEGGDNESIKSIISAGYHICSAPEAVECRAKQYPGLQISQLGQDVTCNPSVGLICENNMQGLQQKCFDYEIRVKCCQCGTTTHIPTTNTTTTGPHITTPTPTTTTSTSTAPPTTKTTTQTPSPSTTLTTTPTSTSTGVTPTTCSGEEKCVWSDWINLGQPTSGSEGGDNESIKSIISAGYHICSAPEAVECRAKQYPGLQISQLGQDVTCNPSVGLICENNMQGLEQKCFDYEIRVKCCQCGTTTHIPTTTTTTTGPHITTPTPTTTTSTSTAPPTTKTTTQTPSPSTTLTTTPTSTSTGVTPTTCSGEEKCVWSDWINLGQPTSGSEGGDNESIKSIISAGYHICSAPEAVECRAKQYPGLQISQLGQDVTCNPSVGLICQNNMQGLQQKCFDYEIRVKCCQCGTTTHIPTTKTTTGPHITTPTPTTTTSTSTAPPTTKTTTQTPSPSTTLTTTPTSTSTGVTPTTCSGEEKCVWSDWINLGQPTSGSEGGDNESIKSIISAGYHICSAPEAVECRAKQYPGLQISQLGQDVTCNPSVGLICENNMQGLQQKCFDYEIRVKCCQCGTTTHIPTTTTTTTGPHITTPTPTTTTSTSTAPPTTKTTTQTPSPSTTLTTTPTSTSAGVTPTTCSGEEKCVWSDWINLGQPTSGSEGGDNESIKSIISAGYHICSAPEAVECRAKQYPGLQISQLGQDVTCNPSVGLICENNMQGLQQKCFDYEIRVKCCQCGTTTHIPTTTTTTTGPHITTPTPTTTTSTSTAPPTTKTTTQTPSPSTTPTTTPTSTSTGVTPTTCSGEEKCVWSDWINLGQPTSGSEGGDNESIKSIISAGYHICSAPEAVECRAKQYPGLQISQLGQDVTCNPSVGLICQNNMQGLQQKCFDYEIRVKCCQCGTTTHIPTTKTTTGPHITTPTPTTTTSTSTAPPTTKTTTQTPSPSTTLTTTPTSTSTGVTPTTCSGEEKCVWSDWINLGQPTSGSEGGDNESIKSIISAGYHICSAPEAVECRAKQYPGLQISQLGQDVTCNPSVGLICENNMQGLQQKCFDYEIRVKCCQCGTTTHIPTTNTTTTGPHITTPTPTTTTSTSTAPPTTKTTTQTPSPSTTLTTTPTSTSTGVTPTTCSGEEKCVWSDWINLGQPTSGSEGGDNESIKSIISAGYHICSAPEAVECRAKQYPGLQISQLGQDVTCNPSVGLICENNMQGLEQKCFDYEIRVKCCQCGTTTHIPTTTTTTTGPHITTPTPTTTTSTSTAPPTTKTTTQTPSPSTTPTTTPTSTSTGVTPTTCSGEEKCVWSDWINLGQPTSGSEGGDNESIKSIISAGYHICSAPEAVECRAKQYPGLQISQLGQDVTCNPSVGLI</sequence>
<feature type="region of interest" description="Disordered" evidence="9">
    <location>
        <begin position="3925"/>
        <end position="3981"/>
    </location>
</feature>
<evidence type="ECO:0000256" key="9">
    <source>
        <dbReference type="SAM" id="MobiDB-lite"/>
    </source>
</evidence>
<dbReference type="SUPFAM" id="SSF57567">
    <property type="entry name" value="Serine protease inhibitors"/>
    <property type="match status" value="3"/>
</dbReference>
<dbReference type="PANTHER" id="PTHR11339:SF408">
    <property type="entry name" value="MUCIN-5B"/>
    <property type="match status" value="1"/>
</dbReference>
<reference evidence="12" key="3">
    <citation type="submission" date="2025-09" db="UniProtKB">
        <authorList>
            <consortium name="Ensembl"/>
        </authorList>
    </citation>
    <scope>IDENTIFICATION</scope>
</reference>
<feature type="region of interest" description="Disordered" evidence="9">
    <location>
        <begin position="4090"/>
        <end position="4142"/>
    </location>
</feature>
<dbReference type="Proteomes" id="UP000694395">
    <property type="component" value="Chromosome 26"/>
</dbReference>
<feature type="region of interest" description="Disordered" evidence="9">
    <location>
        <begin position="2299"/>
        <end position="2351"/>
    </location>
</feature>
<keyword evidence="4" id="KW-0677">Repeat</keyword>
<dbReference type="InterPro" id="IPR014853">
    <property type="entry name" value="VWF/SSPO/ZAN-like_Cys-rich_dom"/>
</dbReference>
<feature type="chain" id="PRO_5035437483" description="VWFD domain-containing protein" evidence="10">
    <location>
        <begin position="28"/>
        <end position="5194"/>
    </location>
</feature>
<feature type="region of interest" description="Disordered" evidence="9">
    <location>
        <begin position="1974"/>
        <end position="2026"/>
    </location>
</feature>
<evidence type="ECO:0000256" key="2">
    <source>
        <dbReference type="ARBA" id="ARBA00022525"/>
    </source>
</evidence>
<feature type="region of interest" description="Disordered" evidence="9">
    <location>
        <begin position="3763"/>
        <end position="3818"/>
    </location>
</feature>
<dbReference type="Pfam" id="PF08742">
    <property type="entry name" value="C8"/>
    <property type="match status" value="3"/>
</dbReference>
<dbReference type="Pfam" id="PF13330">
    <property type="entry name" value="Mucin2_WxxW"/>
    <property type="match status" value="24"/>
</dbReference>
<dbReference type="Pfam" id="PF25962">
    <property type="entry name" value="TIL_OTOGL_Mucin"/>
    <property type="match status" value="1"/>
</dbReference>
<evidence type="ECO:0000256" key="1">
    <source>
        <dbReference type="ARBA" id="ARBA00004613"/>
    </source>
</evidence>
<dbReference type="FunFam" id="2.10.25.10:FF:000674">
    <property type="entry name" value="Mucin-2"/>
    <property type="match status" value="1"/>
</dbReference>
<keyword evidence="5" id="KW-0186">Copper</keyword>
<feature type="region of interest" description="Disordered" evidence="9">
    <location>
        <begin position="2135"/>
        <end position="2188"/>
    </location>
</feature>
<dbReference type="Pfam" id="PF01826">
    <property type="entry name" value="TIL"/>
    <property type="match status" value="1"/>
</dbReference>
<feature type="region of interest" description="Disordered" evidence="9">
    <location>
        <begin position="3437"/>
        <end position="3491"/>
    </location>
</feature>
<dbReference type="SMART" id="SM00832">
    <property type="entry name" value="C8"/>
    <property type="match status" value="3"/>
</dbReference>
<evidence type="ECO:0000256" key="5">
    <source>
        <dbReference type="ARBA" id="ARBA00023008"/>
    </source>
</evidence>
<dbReference type="SMART" id="SM00216">
    <property type="entry name" value="VWD"/>
    <property type="match status" value="3"/>
</dbReference>
<comment type="subunit">
    <text evidence="8">Homomultimer; disulfide-linked. The N- and C-terminus mediate their assembly into higher order structures to form filaments. The CTCK domains of two polypeptides associate in the endoplasmic reticulum to generate intermolecularly disulfide-bonded dimers. These dimers progress to the Golgi apparatus, which is a more acidic environment than the endoplasmic reticulum. Under acidic conditions, the N-termini form non-covalent intermolecular interactions that juxtapose assemblies from different CTCK-linked dimers to produce long, disulfide-linked polymers that remain highly compact until secretion.</text>
</comment>
<dbReference type="SUPFAM" id="SSF57603">
    <property type="entry name" value="FnI-like domain"/>
    <property type="match status" value="1"/>
</dbReference>
<dbReference type="InterPro" id="IPR036084">
    <property type="entry name" value="Ser_inhib-like_sf"/>
</dbReference>
<feature type="compositionally biased region" description="Low complexity" evidence="9">
    <location>
        <begin position="4901"/>
        <end position="4956"/>
    </location>
</feature>
<dbReference type="InterPro" id="IPR050780">
    <property type="entry name" value="Mucin_vWF_Thrombospondin_sf"/>
</dbReference>
<dbReference type="Gene3D" id="2.10.25.10">
    <property type="entry name" value="Laminin"/>
    <property type="match status" value="3"/>
</dbReference>
<dbReference type="PANTHER" id="PTHR11339">
    <property type="entry name" value="EXTRACELLULAR MATRIX GLYCOPROTEIN RELATED"/>
    <property type="match status" value="1"/>
</dbReference>
<dbReference type="GO" id="GO:0031012">
    <property type="term" value="C:extracellular matrix"/>
    <property type="evidence" value="ECO:0007669"/>
    <property type="project" value="TreeGrafter"/>
</dbReference>
<feature type="domain" description="VWFD" evidence="11">
    <location>
        <begin position="57"/>
        <end position="227"/>
    </location>
</feature>
<name>A0A8K9UM98_ONCMY</name>
<evidence type="ECO:0000256" key="3">
    <source>
        <dbReference type="ARBA" id="ARBA00022729"/>
    </source>
</evidence>
<feature type="region of interest" description="Disordered" evidence="9">
    <location>
        <begin position="3276"/>
        <end position="3328"/>
    </location>
</feature>
<feature type="region of interest" description="Disordered" evidence="9">
    <location>
        <begin position="3114"/>
        <end position="3165"/>
    </location>
</feature>
<feature type="domain" description="VWFD" evidence="11">
    <location>
        <begin position="879"/>
        <end position="1049"/>
    </location>
</feature>
<feature type="region of interest" description="Disordered" evidence="9">
    <location>
        <begin position="4415"/>
        <end position="4467"/>
    </location>
</feature>
<comment type="subcellular location">
    <subcellularLocation>
        <location evidence="1">Secreted</location>
    </subcellularLocation>
</comment>
<evidence type="ECO:0000256" key="7">
    <source>
        <dbReference type="ARBA" id="ARBA00023180"/>
    </source>
</evidence>
<dbReference type="SMART" id="SM00215">
    <property type="entry name" value="VWC_out"/>
    <property type="match status" value="2"/>
</dbReference>
<keyword evidence="6" id="KW-1015">Disulfide bond</keyword>
<evidence type="ECO:0000256" key="4">
    <source>
        <dbReference type="ARBA" id="ARBA00022737"/>
    </source>
</evidence>
<keyword evidence="7" id="KW-0325">Glycoprotein</keyword>
<feature type="region of interest" description="Disordered" evidence="9">
    <location>
        <begin position="4901"/>
        <end position="4957"/>
    </location>
</feature>
<evidence type="ECO:0000313" key="13">
    <source>
        <dbReference type="Proteomes" id="UP000694395"/>
    </source>
</evidence>
<keyword evidence="2" id="KW-0964">Secreted</keyword>
<proteinExistence type="predicted"/>
<dbReference type="InterPro" id="IPR058753">
    <property type="entry name" value="TIL_OTOGL_Mucin"/>
</dbReference>
<reference evidence="12" key="2">
    <citation type="submission" date="2025-08" db="UniProtKB">
        <authorList>
            <consortium name="Ensembl"/>
        </authorList>
    </citation>
    <scope>IDENTIFICATION</scope>
</reference>
<evidence type="ECO:0000256" key="6">
    <source>
        <dbReference type="ARBA" id="ARBA00023157"/>
    </source>
</evidence>
<dbReference type="PROSITE" id="PS51233">
    <property type="entry name" value="VWFD"/>
    <property type="match status" value="3"/>
</dbReference>
<evidence type="ECO:0000256" key="10">
    <source>
        <dbReference type="SAM" id="SignalP"/>
    </source>
</evidence>
<evidence type="ECO:0000259" key="11">
    <source>
        <dbReference type="PROSITE" id="PS51233"/>
    </source>
</evidence>
<feature type="region of interest" description="Disordered" evidence="9">
    <location>
        <begin position="1812"/>
        <end position="1863"/>
    </location>
</feature>
<feature type="region of interest" description="Disordered" evidence="9">
    <location>
        <begin position="2623"/>
        <end position="2677"/>
    </location>
</feature>
<organism evidence="12 13">
    <name type="scientific">Oncorhynchus mykiss</name>
    <name type="common">Rainbow trout</name>
    <name type="synonym">Salmo gairdneri</name>
    <dbReference type="NCBI Taxonomy" id="8022"/>
    <lineage>
        <taxon>Eukaryota</taxon>
        <taxon>Metazoa</taxon>
        <taxon>Chordata</taxon>
        <taxon>Craniata</taxon>
        <taxon>Vertebrata</taxon>
        <taxon>Euteleostomi</taxon>
        <taxon>Actinopterygii</taxon>
        <taxon>Neopterygii</taxon>
        <taxon>Teleostei</taxon>
        <taxon>Protacanthopterygii</taxon>
        <taxon>Salmoniformes</taxon>
        <taxon>Salmonidae</taxon>
        <taxon>Salmoninae</taxon>
        <taxon>Oncorhynchus</taxon>
    </lineage>
</organism>
<feature type="signal peptide" evidence="10">
    <location>
        <begin position="1"/>
        <end position="27"/>
    </location>
</feature>
<dbReference type="InterPro" id="IPR001007">
    <property type="entry name" value="VWF_dom"/>
</dbReference>
<feature type="region of interest" description="Disordered" evidence="9">
    <location>
        <begin position="4577"/>
        <end position="4630"/>
    </location>
</feature>
<dbReference type="Pfam" id="PF00094">
    <property type="entry name" value="VWD"/>
    <property type="match status" value="3"/>
</dbReference>